<sequence length="204" mass="22523">MAIAAQQSSQASSLGTAGSTVAQTLSQSTGVMASQPIVLTSDEIAIHQAALQEAQLQKALGEIQAEKERTIRRRARMQRREADVAAFYNYCKQNPEEGMHLVYVSATGEPMKMSPEIEGVVAKYPDLFEEPTGIVEREVVHAIKIIPGSSIPKGRIYRMSPGELDELRRQLKELIEKGWIRPCLPLRITSFICAKEGGYAEDVH</sequence>
<comment type="caution">
    <text evidence="2">The sequence shown here is derived from an EMBL/GenBank/DDBJ whole genome shotgun (WGS) entry which is preliminary data.</text>
</comment>
<dbReference type="SUPFAM" id="SSF56672">
    <property type="entry name" value="DNA/RNA polymerases"/>
    <property type="match status" value="1"/>
</dbReference>
<reference evidence="2 3" key="1">
    <citation type="journal article" date="2018" name="Cell">
        <title>The Chara Genome: Secondary Complexity and Implications for Plant Terrestrialization.</title>
        <authorList>
            <person name="Nishiyama T."/>
            <person name="Sakayama H."/>
            <person name="Vries J.D."/>
            <person name="Buschmann H."/>
            <person name="Saint-Marcoux D."/>
            <person name="Ullrich K.K."/>
            <person name="Haas F.B."/>
            <person name="Vanderstraeten L."/>
            <person name="Becker D."/>
            <person name="Lang D."/>
            <person name="Vosolsobe S."/>
            <person name="Rombauts S."/>
            <person name="Wilhelmsson P.K.I."/>
            <person name="Janitza P."/>
            <person name="Kern R."/>
            <person name="Heyl A."/>
            <person name="Rumpler F."/>
            <person name="Villalobos L.I.A.C."/>
            <person name="Clay J.M."/>
            <person name="Skokan R."/>
            <person name="Toyoda A."/>
            <person name="Suzuki Y."/>
            <person name="Kagoshima H."/>
            <person name="Schijlen E."/>
            <person name="Tajeshwar N."/>
            <person name="Catarino B."/>
            <person name="Hetherington A.J."/>
            <person name="Saltykova A."/>
            <person name="Bonnot C."/>
            <person name="Breuninger H."/>
            <person name="Symeonidi A."/>
            <person name="Radhakrishnan G.V."/>
            <person name="Van Nieuwerburgh F."/>
            <person name="Deforce D."/>
            <person name="Chang C."/>
            <person name="Karol K.G."/>
            <person name="Hedrich R."/>
            <person name="Ulvskov P."/>
            <person name="Glockner G."/>
            <person name="Delwiche C.F."/>
            <person name="Petrasek J."/>
            <person name="Van de Peer Y."/>
            <person name="Friml J."/>
            <person name="Beilby M."/>
            <person name="Dolan L."/>
            <person name="Kohara Y."/>
            <person name="Sugano S."/>
            <person name="Fujiyama A."/>
            <person name="Delaux P.-M."/>
            <person name="Quint M."/>
            <person name="TheiBen G."/>
            <person name="Hagemann M."/>
            <person name="Harholt J."/>
            <person name="Dunand C."/>
            <person name="Zachgo S."/>
            <person name="Langdale J."/>
            <person name="Maumus F."/>
            <person name="Straeten D.V.D."/>
            <person name="Gould S.B."/>
            <person name="Rensing S.A."/>
        </authorList>
    </citation>
    <scope>NUCLEOTIDE SEQUENCE [LARGE SCALE GENOMIC DNA]</scope>
    <source>
        <strain evidence="2 3">S276</strain>
    </source>
</reference>
<dbReference type="PANTHER" id="PTHR24559">
    <property type="entry name" value="TRANSPOSON TY3-I GAG-POL POLYPROTEIN"/>
    <property type="match status" value="1"/>
</dbReference>
<evidence type="ECO:0000313" key="3">
    <source>
        <dbReference type="Proteomes" id="UP000265515"/>
    </source>
</evidence>
<proteinExistence type="predicted"/>
<keyword evidence="3" id="KW-1185">Reference proteome</keyword>
<organism evidence="2 3">
    <name type="scientific">Chara braunii</name>
    <name type="common">Braun's stonewort</name>
    <dbReference type="NCBI Taxonomy" id="69332"/>
    <lineage>
        <taxon>Eukaryota</taxon>
        <taxon>Viridiplantae</taxon>
        <taxon>Streptophyta</taxon>
        <taxon>Charophyceae</taxon>
        <taxon>Charales</taxon>
        <taxon>Characeae</taxon>
        <taxon>Chara</taxon>
    </lineage>
</organism>
<evidence type="ECO:0000313" key="2">
    <source>
        <dbReference type="EMBL" id="GBG79880.1"/>
    </source>
</evidence>
<feature type="coiled-coil region" evidence="1">
    <location>
        <begin position="49"/>
        <end position="80"/>
    </location>
</feature>
<name>A0A388LC46_CHABU</name>
<dbReference type="InterPro" id="IPR043502">
    <property type="entry name" value="DNA/RNA_pol_sf"/>
</dbReference>
<dbReference type="AlphaFoldDB" id="A0A388LC46"/>
<dbReference type="Proteomes" id="UP000265515">
    <property type="component" value="Unassembled WGS sequence"/>
</dbReference>
<dbReference type="Gramene" id="GBG79880">
    <property type="protein sequence ID" value="GBG79880"/>
    <property type="gene ID" value="CBR_g30146"/>
</dbReference>
<dbReference type="PANTHER" id="PTHR24559:SF436">
    <property type="entry name" value="RNA-DIRECTED DNA POLYMERASE HOMOLOG"/>
    <property type="match status" value="1"/>
</dbReference>
<dbReference type="OrthoDB" id="1435494at2759"/>
<keyword evidence="1" id="KW-0175">Coiled coil</keyword>
<gene>
    <name evidence="2" type="ORF">CBR_g30146</name>
</gene>
<dbReference type="Gene3D" id="3.10.10.10">
    <property type="entry name" value="HIV Type 1 Reverse Transcriptase, subunit A, domain 1"/>
    <property type="match status" value="1"/>
</dbReference>
<dbReference type="InterPro" id="IPR053134">
    <property type="entry name" value="RNA-dir_DNA_polymerase"/>
</dbReference>
<accession>A0A388LC46</accession>
<dbReference type="EMBL" id="BFEA01000330">
    <property type="protein sequence ID" value="GBG79880.1"/>
    <property type="molecule type" value="Genomic_DNA"/>
</dbReference>
<evidence type="ECO:0000256" key="1">
    <source>
        <dbReference type="SAM" id="Coils"/>
    </source>
</evidence>
<protein>
    <submittedName>
        <fullName evidence="2">Uncharacterized protein</fullName>
    </submittedName>
</protein>